<feature type="domain" description="KOW" evidence="14">
    <location>
        <begin position="1026"/>
        <end position="1053"/>
    </location>
</feature>
<dbReference type="InterPro" id="IPR057934">
    <property type="entry name" value="KOW_Spt5_7"/>
</dbReference>
<dbReference type="GO" id="GO:0005634">
    <property type="term" value="C:nucleus"/>
    <property type="evidence" value="ECO:0007669"/>
    <property type="project" value="UniProtKB-SubCell"/>
</dbReference>
<feature type="domain" description="NusG-like N-terminal" evidence="13">
    <location>
        <begin position="188"/>
        <end position="274"/>
    </location>
</feature>
<feature type="region of interest" description="Disordered" evidence="12">
    <location>
        <begin position="1"/>
        <end position="139"/>
    </location>
</feature>
<dbReference type="Pfam" id="PF03439">
    <property type="entry name" value="Spt5-NGN"/>
    <property type="match status" value="1"/>
</dbReference>
<name>A0A1D6NSH0_MAIZE</name>
<evidence type="ECO:0000256" key="12">
    <source>
        <dbReference type="SAM" id="MobiDB-lite"/>
    </source>
</evidence>
<keyword evidence="3" id="KW-0678">Repressor</keyword>
<proteinExistence type="inferred from homology"/>
<dbReference type="GO" id="GO:0005840">
    <property type="term" value="C:ribosome"/>
    <property type="evidence" value="ECO:0007669"/>
    <property type="project" value="InterPro"/>
</dbReference>
<protein>
    <recommendedName>
        <fullName evidence="11">Transcription elongation factor SPT5</fullName>
    </recommendedName>
</protein>
<accession>A0A1D6NSH0</accession>
<reference evidence="15" key="1">
    <citation type="submission" date="2015-12" db="EMBL/GenBank/DDBJ databases">
        <title>Update maize B73 reference genome by single molecule sequencing technologies.</title>
        <authorList>
            <consortium name="Maize Genome Sequencing Project"/>
            <person name="Ware D."/>
        </authorList>
    </citation>
    <scope>NUCLEOTIDE SEQUENCE</scope>
    <source>
        <tissue evidence="15">Seedling</tissue>
    </source>
</reference>
<gene>
    <name evidence="15" type="ORF">ZEAMMB73_Zm00001d044971</name>
</gene>
<dbReference type="GO" id="GO:0006357">
    <property type="term" value="P:regulation of transcription by RNA polymerase II"/>
    <property type="evidence" value="ECO:0007669"/>
    <property type="project" value="InterPro"/>
</dbReference>
<dbReference type="InterPro" id="IPR017071">
    <property type="entry name" value="TF_Spt5_eukaryote"/>
</dbReference>
<dbReference type="FunFam" id="2.30.30.30:FF:000028">
    <property type="entry name" value="Transcription elongation factor SPT5"/>
    <property type="match status" value="1"/>
</dbReference>
<feature type="region of interest" description="Disordered" evidence="12">
    <location>
        <begin position="846"/>
        <end position="955"/>
    </location>
</feature>
<dbReference type="InterPro" id="IPR014722">
    <property type="entry name" value="Rib_uL2_dom2"/>
</dbReference>
<dbReference type="IntAct" id="A0A1D6NSH0">
    <property type="interactions" value="62"/>
</dbReference>
<dbReference type="CDD" id="cd06081">
    <property type="entry name" value="KOW_Spt5_1"/>
    <property type="match status" value="1"/>
</dbReference>
<keyword evidence="15" id="KW-0251">Elongation factor</keyword>
<keyword evidence="15" id="KW-0648">Protein biosynthesis</keyword>
<dbReference type="InterPro" id="IPR041978">
    <property type="entry name" value="KOW_Spt5_5"/>
</dbReference>
<dbReference type="SMR" id="A0A1D6NSH0"/>
<dbReference type="InterPro" id="IPR005825">
    <property type="entry name" value="Ribosomal_uL24_CS"/>
</dbReference>
<keyword evidence="4" id="KW-0597">Phosphoprotein</keyword>
<keyword evidence="6" id="KW-0805">Transcription regulation</keyword>
<dbReference type="Gene3D" id="2.30.30.30">
    <property type="match status" value="4"/>
</dbReference>
<dbReference type="AlphaFoldDB" id="A0A1D6NSH0"/>
<dbReference type="PROSITE" id="PS01108">
    <property type="entry name" value="RIBOSOMAL_L24"/>
    <property type="match status" value="1"/>
</dbReference>
<feature type="domain" description="KOW" evidence="14">
    <location>
        <begin position="483"/>
        <end position="510"/>
    </location>
</feature>
<keyword evidence="5" id="KW-0677">Repeat</keyword>
<dbReference type="InParanoid" id="A0A1D6NSH0"/>
<dbReference type="SMART" id="SM00738">
    <property type="entry name" value="NGN"/>
    <property type="match status" value="1"/>
</dbReference>
<dbReference type="FunFam" id="2.30.30.30:FF:000027">
    <property type="entry name" value="Transcription elongation factor SPT5"/>
    <property type="match status" value="1"/>
</dbReference>
<dbReference type="GO" id="GO:0006354">
    <property type="term" value="P:DNA-templated transcription elongation"/>
    <property type="evidence" value="ECO:0007669"/>
    <property type="project" value="InterPro"/>
</dbReference>
<dbReference type="InterPro" id="IPR022581">
    <property type="entry name" value="Spt5_N"/>
</dbReference>
<dbReference type="InterPro" id="IPR041976">
    <property type="entry name" value="KOW_Spt5_3"/>
</dbReference>
<dbReference type="CDD" id="cd06083">
    <property type="entry name" value="KOW_Spt5_3"/>
    <property type="match status" value="1"/>
</dbReference>
<evidence type="ECO:0000259" key="14">
    <source>
        <dbReference type="SMART" id="SM00739"/>
    </source>
</evidence>
<evidence type="ECO:0000259" key="13">
    <source>
        <dbReference type="SMART" id="SM00738"/>
    </source>
</evidence>
<dbReference type="STRING" id="4577.A0A1D6NSH0"/>
<evidence type="ECO:0000256" key="11">
    <source>
        <dbReference type="PIRNR" id="PIRNR036945"/>
    </source>
</evidence>
<keyword evidence="7" id="KW-0010">Activator</keyword>
<dbReference type="Gene3D" id="3.30.70.940">
    <property type="entry name" value="NusG, N-terminal domain"/>
    <property type="match status" value="1"/>
</dbReference>
<dbReference type="Pfam" id="PF23038">
    <property type="entry name" value="KOW6_SPT51-2"/>
    <property type="match status" value="1"/>
</dbReference>
<dbReference type="InterPro" id="IPR005824">
    <property type="entry name" value="KOW"/>
</dbReference>
<feature type="domain" description="KOW" evidence="14">
    <location>
        <begin position="279"/>
        <end position="306"/>
    </location>
</feature>
<evidence type="ECO:0000256" key="6">
    <source>
        <dbReference type="ARBA" id="ARBA00023015"/>
    </source>
</evidence>
<dbReference type="ExpressionAtlas" id="A0A1D6NSH0">
    <property type="expression patterns" value="baseline and differential"/>
</dbReference>
<dbReference type="CDD" id="cd06085">
    <property type="entry name" value="KOW_Spt5_5"/>
    <property type="match status" value="1"/>
</dbReference>
<dbReference type="GO" id="GO:0003746">
    <property type="term" value="F:translation elongation factor activity"/>
    <property type="evidence" value="ECO:0007669"/>
    <property type="project" value="UniProtKB-KW"/>
</dbReference>
<evidence type="ECO:0000256" key="9">
    <source>
        <dbReference type="ARBA" id="ARBA00023242"/>
    </source>
</evidence>
<dbReference type="EMBL" id="CM000785">
    <property type="protein sequence ID" value="AQL01200.1"/>
    <property type="molecule type" value="Genomic_DNA"/>
</dbReference>
<evidence type="ECO:0000256" key="7">
    <source>
        <dbReference type="ARBA" id="ARBA00023159"/>
    </source>
</evidence>
<feature type="domain" description="KOW" evidence="14">
    <location>
        <begin position="751"/>
        <end position="778"/>
    </location>
</feature>
<dbReference type="PANTHER" id="PTHR11125">
    <property type="entry name" value="SUPPRESSOR OF TY 5"/>
    <property type="match status" value="1"/>
</dbReference>
<feature type="compositionally biased region" description="Gly residues" evidence="12">
    <location>
        <begin position="46"/>
        <end position="55"/>
    </location>
</feature>
<dbReference type="InterPro" id="IPR005100">
    <property type="entry name" value="NGN-domain"/>
</dbReference>
<dbReference type="Pfam" id="PF11942">
    <property type="entry name" value="Spt5_N"/>
    <property type="match status" value="1"/>
</dbReference>
<dbReference type="InterPro" id="IPR057935">
    <property type="entry name" value="KOW_Spt5_6_plant"/>
</dbReference>
<dbReference type="SMART" id="SM00739">
    <property type="entry name" value="KOW"/>
    <property type="match status" value="5"/>
</dbReference>
<feature type="compositionally biased region" description="Acidic residues" evidence="12">
    <location>
        <begin position="66"/>
        <end position="81"/>
    </location>
</feature>
<feature type="domain" description="KOW" evidence="14">
    <location>
        <begin position="431"/>
        <end position="458"/>
    </location>
</feature>
<feature type="compositionally biased region" description="Acidic residues" evidence="12">
    <location>
        <begin position="8"/>
        <end position="38"/>
    </location>
</feature>
<feature type="compositionally biased region" description="Acidic residues" evidence="12">
    <location>
        <begin position="99"/>
        <end position="121"/>
    </location>
</feature>
<dbReference type="InterPro" id="IPR039385">
    <property type="entry name" value="NGN_Euk"/>
</dbReference>
<evidence type="ECO:0000256" key="5">
    <source>
        <dbReference type="ARBA" id="ARBA00022737"/>
    </source>
</evidence>
<dbReference type="PANTHER" id="PTHR11125:SF7">
    <property type="entry name" value="TRANSCRIPTION ELONGATION FACTOR SPT5"/>
    <property type="match status" value="1"/>
</dbReference>
<dbReference type="Pfam" id="PF23037">
    <property type="entry name" value="KOWx_SPT5"/>
    <property type="match status" value="1"/>
</dbReference>
<dbReference type="Pfam" id="PF23284">
    <property type="entry name" value="KOW2_Spt5"/>
    <property type="match status" value="1"/>
</dbReference>
<comment type="function">
    <text evidence="10">May regulate transcription elongation by RNA polymerase II. May enhance transcriptional pausing at sites proximal to the promoter, which may in turn facilitate the assembly of an elongation competent RNA polymerase II complex.</text>
</comment>
<dbReference type="GO" id="GO:0032784">
    <property type="term" value="P:regulation of DNA-templated transcription elongation"/>
    <property type="evidence" value="ECO:0007669"/>
    <property type="project" value="InterPro"/>
</dbReference>
<dbReference type="GO" id="GO:0003735">
    <property type="term" value="F:structural constituent of ribosome"/>
    <property type="evidence" value="ECO:0007669"/>
    <property type="project" value="InterPro"/>
</dbReference>
<evidence type="ECO:0000256" key="10">
    <source>
        <dbReference type="ARBA" id="ARBA00056652"/>
    </source>
</evidence>
<evidence type="ECO:0000256" key="1">
    <source>
        <dbReference type="ARBA" id="ARBA00004123"/>
    </source>
</evidence>
<dbReference type="Pfam" id="PF23287">
    <property type="entry name" value="KOW7_SPT5"/>
    <property type="match status" value="1"/>
</dbReference>
<dbReference type="InterPro" id="IPR008991">
    <property type="entry name" value="Translation_prot_SH3-like_sf"/>
</dbReference>
<dbReference type="InterPro" id="IPR041975">
    <property type="entry name" value="KOW_Spt5_2"/>
</dbReference>
<dbReference type="PIRSF" id="PIRSF036945">
    <property type="entry name" value="Spt5"/>
    <property type="match status" value="1"/>
</dbReference>
<dbReference type="CDD" id="cd09888">
    <property type="entry name" value="NGN_Euk"/>
    <property type="match status" value="1"/>
</dbReference>
<dbReference type="InterPro" id="IPR006645">
    <property type="entry name" value="NGN-like_dom"/>
</dbReference>
<dbReference type="InterPro" id="IPR057936">
    <property type="entry name" value="KOWx_Spt5"/>
</dbReference>
<dbReference type="Pfam" id="PF23290">
    <property type="entry name" value="KOW5_SPT5"/>
    <property type="match status" value="1"/>
</dbReference>
<dbReference type="FunFam" id="2.30.30.30:FF:000024">
    <property type="entry name" value="Transcription elongation factor SPT5"/>
    <property type="match status" value="1"/>
</dbReference>
<dbReference type="Pfam" id="PF23042">
    <property type="entry name" value="KOW1_SPT5"/>
    <property type="match status" value="1"/>
</dbReference>
<dbReference type="CDD" id="cd06086">
    <property type="entry name" value="KOW_Spt5_6"/>
    <property type="match status" value="1"/>
</dbReference>
<dbReference type="FunFam" id="2.30.30.30:FF:000043">
    <property type="entry name" value="Transcription elongation factor SPT5"/>
    <property type="match status" value="1"/>
</dbReference>
<evidence type="ECO:0000256" key="2">
    <source>
        <dbReference type="ARBA" id="ARBA00006956"/>
    </source>
</evidence>
<keyword evidence="8 11" id="KW-0804">Transcription</keyword>
<dbReference type="InterPro" id="IPR036735">
    <property type="entry name" value="NGN_dom_sf"/>
</dbReference>
<evidence type="ECO:0000256" key="4">
    <source>
        <dbReference type="ARBA" id="ARBA00022553"/>
    </source>
</evidence>
<dbReference type="CDD" id="cd06082">
    <property type="entry name" value="KOW_Spt5_2"/>
    <property type="match status" value="1"/>
</dbReference>
<dbReference type="FunFam" id="3.30.70.940:FF:000007">
    <property type="entry name" value="Transcription elongation factor SPT5"/>
    <property type="match status" value="1"/>
</dbReference>
<dbReference type="InterPro" id="IPR041973">
    <property type="entry name" value="KOW_Spt5_1"/>
</dbReference>
<evidence type="ECO:0000256" key="3">
    <source>
        <dbReference type="ARBA" id="ARBA00022491"/>
    </source>
</evidence>
<comment type="subcellular location">
    <subcellularLocation>
        <location evidence="1 11">Nucleus</location>
    </subcellularLocation>
</comment>
<sequence length="1078" mass="119384">MARRGHDDDDDEVDEEEEEDAYDLDDDEDEDEEDDYEEETRRGKASRGGGGAKSGGGRKRSREDNFIDDSAIEDEDDEDDDGGGRPRKKGGGGVRGFFDEEAQVDEDEEEEDEGEGEDDFINDAGADLPDEDVVRGSRRHSIPMRDEEEDIDEMERQVRERYARSTHIEYGEEAAEVEQQALLPSVKDPKLWMVKCAIGHERETAICLMQKFIDRSDLQIKSVVALDHLKNYIYVEAEKEAHVKEACKGLRNIYASAKITLVPIKEMADVLSVESKSVDLSRDSWVRMKLGIYKGDLAKVVDVDNVRQRVDVKLIPRIDLQALASKLEGRDIVKKKAFVPPPRFFNIDEAREMHIRVERRRDKESGEYFEWVDNLKFKDGFLYKSVSTKSIHKSNIQPTFDELEKFKKPGDDMNGDMASLSTLFANRKKGHFMKGDAVIVIKGDLKNLEGWVEKVEDETVHIRPKISDLPKTLAFNEKELCKYFKPGDHVKVISGVQEGATGMVVKVEGHVLIILSDTTKEHIRVFADHVVESSEITTGITRIGDYELHDLVLLDNLSFGVIIRVEAEAFQVLKGVPDRPEVVLVKLREIKSKIERRSSAKDRSNNIISAKDVVRVVEGACKVCPSSVMILVGCFDSCLSVTFIVFTSMFCQIRGNKDLWNTYTRGCCLSMTGITLNMQVLFVQKRNLAFLLVDQLVAVEEMFGMDTADARLDALRSSASILQSPGRLPPRGPNMNYGGRFGGGRGGRGYDALVGKCIKIKSGPYKGYRGRVKEVTGALVRVELDSLMKIVTVKRDDIADTPTVATPFREPRYSLGGETPMHPSRTPHHAYQTPMRDPGATPIHDGMRTPMRSRAWAPMSPPRDNWEDGNPATWGSSPAYQPGTPQARPYEAPTPGSGWANTPGVSFNDAPTPRDNYANAPSPYVPSTPVGQPMTPNSASYLPGTPGGQPMTPGNAGMDMLSPIIGGDGEVAWLLPDVLVNVLRGGDDGPGVVREVLGDGSCRVALGSSGNGDVVTVLANEVEVIRPKKSDRIKILNGNFRGYTGKLIGIDGSDGIVRLDETYEVKILDMVILAKLAT</sequence>
<evidence type="ECO:0000313" key="15">
    <source>
        <dbReference type="EMBL" id="AQL01200.1"/>
    </source>
</evidence>
<keyword evidence="9 11" id="KW-0539">Nucleus</keyword>
<comment type="similarity">
    <text evidence="2 11">Belongs to the SPT5 family.</text>
</comment>
<organism evidence="15">
    <name type="scientific">Zea mays</name>
    <name type="common">Maize</name>
    <dbReference type="NCBI Taxonomy" id="4577"/>
    <lineage>
        <taxon>Eukaryota</taxon>
        <taxon>Viridiplantae</taxon>
        <taxon>Streptophyta</taxon>
        <taxon>Embryophyta</taxon>
        <taxon>Tracheophyta</taxon>
        <taxon>Spermatophyta</taxon>
        <taxon>Magnoliopsida</taxon>
        <taxon>Liliopsida</taxon>
        <taxon>Poales</taxon>
        <taxon>Poaceae</taxon>
        <taxon>PACMAD clade</taxon>
        <taxon>Panicoideae</taxon>
        <taxon>Andropogonodae</taxon>
        <taxon>Andropogoneae</taxon>
        <taxon>Tripsacinae</taxon>
        <taxon>Zea</taxon>
    </lineage>
</organism>
<feature type="region of interest" description="Disordered" evidence="12">
    <location>
        <begin position="803"/>
        <end position="834"/>
    </location>
</feature>
<dbReference type="SUPFAM" id="SSF50104">
    <property type="entry name" value="Translation proteins SH3-like domain"/>
    <property type="match status" value="1"/>
</dbReference>
<dbReference type="InterPro" id="IPR039659">
    <property type="entry name" value="SPT5"/>
</dbReference>
<evidence type="ECO:0000256" key="8">
    <source>
        <dbReference type="ARBA" id="ARBA00023163"/>
    </source>
</evidence>